<keyword evidence="3" id="KW-1185">Reference proteome</keyword>
<dbReference type="Proteomes" id="UP001188597">
    <property type="component" value="Unassembled WGS sequence"/>
</dbReference>
<organism evidence="2 3">
    <name type="scientific">Escallonia herrerae</name>
    <dbReference type="NCBI Taxonomy" id="1293975"/>
    <lineage>
        <taxon>Eukaryota</taxon>
        <taxon>Viridiplantae</taxon>
        <taxon>Streptophyta</taxon>
        <taxon>Embryophyta</taxon>
        <taxon>Tracheophyta</taxon>
        <taxon>Spermatophyta</taxon>
        <taxon>Magnoliopsida</taxon>
        <taxon>eudicotyledons</taxon>
        <taxon>Gunneridae</taxon>
        <taxon>Pentapetalae</taxon>
        <taxon>asterids</taxon>
        <taxon>campanulids</taxon>
        <taxon>Escalloniales</taxon>
        <taxon>Escalloniaceae</taxon>
        <taxon>Escallonia</taxon>
    </lineage>
</organism>
<dbReference type="EMBL" id="JAVXUP010001029">
    <property type="protein sequence ID" value="KAK3017029.1"/>
    <property type="molecule type" value="Genomic_DNA"/>
</dbReference>
<reference evidence="2" key="1">
    <citation type="submission" date="2022-12" db="EMBL/GenBank/DDBJ databases">
        <title>Draft genome assemblies for two species of Escallonia (Escalloniales).</title>
        <authorList>
            <person name="Chanderbali A."/>
            <person name="Dervinis C."/>
            <person name="Anghel I."/>
            <person name="Soltis D."/>
            <person name="Soltis P."/>
            <person name="Zapata F."/>
        </authorList>
    </citation>
    <scope>NUCLEOTIDE SEQUENCE</scope>
    <source>
        <strain evidence="2">UCBG64.0493</strain>
        <tissue evidence="2">Leaf</tissue>
    </source>
</reference>
<feature type="transmembrane region" description="Helical" evidence="1">
    <location>
        <begin position="23"/>
        <end position="49"/>
    </location>
</feature>
<evidence type="ECO:0000313" key="3">
    <source>
        <dbReference type="Proteomes" id="UP001188597"/>
    </source>
</evidence>
<keyword evidence="1" id="KW-0472">Membrane</keyword>
<evidence type="ECO:0000313" key="2">
    <source>
        <dbReference type="EMBL" id="KAK3017029.1"/>
    </source>
</evidence>
<name>A0AA88W0Q8_9ASTE</name>
<keyword evidence="1" id="KW-1133">Transmembrane helix</keyword>
<comment type="caution">
    <text evidence="2">The sequence shown here is derived from an EMBL/GenBank/DDBJ whole genome shotgun (WGS) entry which is preliminary data.</text>
</comment>
<dbReference type="AlphaFoldDB" id="A0AA88W0Q8"/>
<evidence type="ECO:0000256" key="1">
    <source>
        <dbReference type="SAM" id="Phobius"/>
    </source>
</evidence>
<gene>
    <name evidence="2" type="ORF">RJ639_006767</name>
</gene>
<sequence length="153" mass="16944">MNGQDLDGLVEVAVAVVKEEEEVVVGIVVLMLVALGMVGEGTEVAMIVVMREHQHMTPHGAYKYVRSMRPRLKNGGVGDECNKDVTPIVKRNRVSLRKSKSPTTTHSISQAVEYIREAPVESFVPLGYRRPSTEKTETPPPVHTFDFMGIFPI</sequence>
<protein>
    <submittedName>
        <fullName evidence="2">Uncharacterized protein</fullName>
    </submittedName>
</protein>
<proteinExistence type="predicted"/>
<keyword evidence="1" id="KW-0812">Transmembrane</keyword>
<accession>A0AA88W0Q8</accession>